<dbReference type="PANTHER" id="PTHR46985">
    <property type="entry name" value="NACHT, LRR AND PYD DOMAINS-CONTAINING PROTEIN 1"/>
    <property type="match status" value="1"/>
</dbReference>
<dbReference type="Pfam" id="PF13553">
    <property type="entry name" value="FIIND"/>
    <property type="match status" value="1"/>
</dbReference>
<evidence type="ECO:0000256" key="4">
    <source>
        <dbReference type="ARBA" id="ARBA00022859"/>
    </source>
</evidence>
<dbReference type="SUPFAM" id="SSF47986">
    <property type="entry name" value="DEATH domain"/>
    <property type="match status" value="1"/>
</dbReference>
<dbReference type="PROSITE" id="PS50143">
    <property type="entry name" value="BIR_REPEAT_2"/>
    <property type="match status" value="2"/>
</dbReference>
<dbReference type="CDD" id="cd08330">
    <property type="entry name" value="CARD_ASC_NALP1"/>
    <property type="match status" value="1"/>
</dbReference>
<dbReference type="GO" id="GO:0038187">
    <property type="term" value="F:pattern recognition receptor activity"/>
    <property type="evidence" value="ECO:0000318"/>
    <property type="project" value="GO_Central"/>
</dbReference>
<dbReference type="OrthoDB" id="428577at2759"/>
<dbReference type="GO" id="GO:0097193">
    <property type="term" value="P:intrinsic apoptotic signaling pathway"/>
    <property type="evidence" value="ECO:0000318"/>
    <property type="project" value="GO_Central"/>
</dbReference>
<dbReference type="CDD" id="cd00022">
    <property type="entry name" value="BIR"/>
    <property type="match status" value="2"/>
</dbReference>
<dbReference type="Pfam" id="PF23679">
    <property type="entry name" value="UPA-FIIND"/>
    <property type="match status" value="1"/>
</dbReference>
<gene>
    <name evidence="8" type="primary">LOC121399050</name>
</gene>
<dbReference type="InterPro" id="IPR051249">
    <property type="entry name" value="NLRP_Inflammasome"/>
</dbReference>
<dbReference type="FunFam" id="1.10.533.10:FF:000013">
    <property type="entry name" value="Apoptosis-associated speck-like protein containing a CARD"/>
    <property type="match status" value="1"/>
</dbReference>
<proteinExistence type="predicted"/>
<reference evidence="8" key="1">
    <citation type="submission" date="2025-08" db="UniProtKB">
        <authorList>
            <consortium name="RefSeq"/>
        </authorList>
    </citation>
    <scope>IDENTIFICATION</scope>
    <source>
        <strain evidence="8">J_2021</strain>
        <tissue evidence="8">Erythrocytes</tissue>
    </source>
</reference>
<feature type="region of interest" description="Disordered" evidence="6">
    <location>
        <begin position="1"/>
        <end position="34"/>
    </location>
</feature>
<dbReference type="InterPro" id="IPR011029">
    <property type="entry name" value="DEATH-like_dom_sf"/>
</dbReference>
<dbReference type="Pfam" id="PF00653">
    <property type="entry name" value="BIR"/>
    <property type="match status" value="2"/>
</dbReference>
<evidence type="ECO:0000256" key="3">
    <source>
        <dbReference type="ARBA" id="ARBA00022588"/>
    </source>
</evidence>
<feature type="compositionally biased region" description="Polar residues" evidence="6">
    <location>
        <begin position="253"/>
        <end position="263"/>
    </location>
</feature>
<dbReference type="Gene3D" id="1.10.1170.10">
    <property type="entry name" value="Inhibitor Of Apoptosis Protein (2mihbC-IAP-1), Chain A"/>
    <property type="match status" value="2"/>
</dbReference>
<dbReference type="GO" id="GO:0140608">
    <property type="term" value="F:cysteine-type endopeptidase activator activity"/>
    <property type="evidence" value="ECO:0000318"/>
    <property type="project" value="GO_Central"/>
</dbReference>
<evidence type="ECO:0000313" key="8">
    <source>
        <dbReference type="RefSeq" id="XP_041434790.1"/>
    </source>
</evidence>
<evidence type="ECO:0000256" key="5">
    <source>
        <dbReference type="ARBA" id="ARBA00023198"/>
    </source>
</evidence>
<accession>A0A974BRK7</accession>
<dbReference type="Proteomes" id="UP000186698">
    <property type="component" value="Chromosome 9_10S"/>
</dbReference>
<dbReference type="KEGG" id="xla:121399050"/>
<organism evidence="7 8">
    <name type="scientific">Xenopus laevis</name>
    <name type="common">African clawed frog</name>
    <dbReference type="NCBI Taxonomy" id="8355"/>
    <lineage>
        <taxon>Eukaryota</taxon>
        <taxon>Metazoa</taxon>
        <taxon>Chordata</taxon>
        <taxon>Craniata</taxon>
        <taxon>Vertebrata</taxon>
        <taxon>Euteleostomi</taxon>
        <taxon>Amphibia</taxon>
        <taxon>Batrachia</taxon>
        <taxon>Anura</taxon>
        <taxon>Pipoidea</taxon>
        <taxon>Pipidae</taxon>
        <taxon>Xenopodinae</taxon>
        <taxon>Xenopus</taxon>
        <taxon>Xenopus</taxon>
    </lineage>
</organism>
<dbReference type="GO" id="GO:0045087">
    <property type="term" value="P:innate immune response"/>
    <property type="evidence" value="ECO:0007669"/>
    <property type="project" value="UniProtKB-KW"/>
</dbReference>
<dbReference type="GO" id="GO:0042981">
    <property type="term" value="P:regulation of apoptotic process"/>
    <property type="evidence" value="ECO:0007669"/>
    <property type="project" value="InterPro"/>
</dbReference>
<dbReference type="Pfam" id="PF00619">
    <property type="entry name" value="CARD"/>
    <property type="match status" value="1"/>
</dbReference>
<sequence length="708" mass="81961">MSLEEPVQETRGRSGRSRKMNKKPGSVRPPSVQSKSYTFWDLDISREDKMELSLVPNPPRAKRKVTGTISNKIRHRPKHRDKRNITIRYRSFSKSYFLLSLSLSRAGFYYVGPGDRVRCFSCGGELDNWEDWDVPLTRHRLSYPNCHYVRELHGATSWILRDEDNRLETYRGHSHHFPNNNQQCLSQAGFYYVGPGDRVRCFSCGGELDNWQPGDEPLTRHQQSYPDCPYVSKWGAKTQAISLSNKHPDTDSNKCLSYGNKSPSLHAKKKRRLRPTVPSSSLTHCDKSDPTAQDTGFSQTIKMESKEQEQSTSARPSGYVMDCELCGKISKTEQVRPKIHGNKYRLELPCKGLFRCSETGIQFRVKSQLAIEYELLSWSDYLETMKQYDIVGPLFNISITSEPGLVSEVYLPHYVCLKGGNVDAMEMKIAHYKDDNMILESPTRVEPYYAVLENPTFSATGAVLLWLLPNIFRRNIPIHGIVQLYYRHIRGYTFHLYLMPQDLSLRKEVEDKETTDHFYRINKPPLACNVYTTNRYTVTGPAAAEINPPDIELRNDRTAVLDNYSEIYLSEVKDGVTLRLILRREREATNETEEFIWEAVLREDDVRQTEQNVCDMEHIVDKHRSQLIRRVSHIDPVLDDLLQDGILTQEQYDTVRQHRISQEKMRKLYEYINSWGNSDKEKFYKSLAEHNGSLIRGIKGPVTSKNNF</sequence>
<feature type="region of interest" description="Disordered" evidence="6">
    <location>
        <begin position="244"/>
        <end position="295"/>
    </location>
</feature>
<feature type="compositionally biased region" description="Basic residues" evidence="6">
    <location>
        <begin position="13"/>
        <end position="22"/>
    </location>
</feature>
<dbReference type="STRING" id="8355.A0A310TNK6"/>
<dbReference type="GO" id="GO:0005634">
    <property type="term" value="C:nucleus"/>
    <property type="evidence" value="ECO:0000318"/>
    <property type="project" value="GO_Central"/>
</dbReference>
<dbReference type="GO" id="GO:0002218">
    <property type="term" value="P:activation of innate immune response"/>
    <property type="evidence" value="ECO:0000318"/>
    <property type="project" value="GO_Central"/>
</dbReference>
<dbReference type="GO" id="GO:0072559">
    <property type="term" value="C:NLRP3 inflammasome complex"/>
    <property type="evidence" value="ECO:0000318"/>
    <property type="project" value="GO_Central"/>
</dbReference>
<dbReference type="PROSITE" id="PS51830">
    <property type="entry name" value="FIIND"/>
    <property type="match status" value="1"/>
</dbReference>
<dbReference type="SMART" id="SM00238">
    <property type="entry name" value="BIR"/>
    <property type="match status" value="2"/>
</dbReference>
<comment type="subcellular location">
    <subcellularLocation>
        <location evidence="1">Cytoplasm</location>
        <location evidence="1">Cytosol</location>
    </subcellularLocation>
</comment>
<dbReference type="SUPFAM" id="SSF57924">
    <property type="entry name" value="Inhibitor of apoptosis (IAP) repeat"/>
    <property type="match status" value="2"/>
</dbReference>
<dbReference type="InterPro" id="IPR033516">
    <property type="entry name" value="CARD8/ASC/NALP1_CARD"/>
</dbReference>
<evidence type="ECO:0000256" key="1">
    <source>
        <dbReference type="ARBA" id="ARBA00004514"/>
    </source>
</evidence>
<keyword evidence="7" id="KW-1185">Reference proteome</keyword>
<dbReference type="InterPro" id="IPR001315">
    <property type="entry name" value="CARD"/>
</dbReference>
<dbReference type="Gene3D" id="1.10.533.10">
    <property type="entry name" value="Death Domain, Fas"/>
    <property type="match status" value="1"/>
</dbReference>
<dbReference type="PANTHER" id="PTHR46985:SF4">
    <property type="entry name" value="CASPASE RECRUITMENT DOMAIN-CONTAINING PROTEIN 8"/>
    <property type="match status" value="1"/>
</dbReference>
<dbReference type="PaxDb" id="8355-A0A310TNK6"/>
<keyword evidence="4" id="KW-0391">Immunity</keyword>
<dbReference type="PROSITE" id="PS50209">
    <property type="entry name" value="CARD"/>
    <property type="match status" value="1"/>
</dbReference>
<protein>
    <submittedName>
        <fullName evidence="8">NACHT, LRR and PYD domains-containing protein 1a-like</fullName>
    </submittedName>
</protein>
<evidence type="ECO:0000256" key="6">
    <source>
        <dbReference type="SAM" id="MobiDB-lite"/>
    </source>
</evidence>
<dbReference type="GeneID" id="121399050"/>
<dbReference type="RefSeq" id="XP_041434790.1">
    <property type="nucleotide sequence ID" value="XM_041578856.1"/>
</dbReference>
<keyword evidence="5" id="KW-0395">Inflammatory response</keyword>
<dbReference type="GO" id="GO:0006954">
    <property type="term" value="P:inflammatory response"/>
    <property type="evidence" value="ECO:0000318"/>
    <property type="project" value="GO_Central"/>
</dbReference>
<name>A0A310TNK6_XENLA</name>
<accession>A0A310TNK6</accession>
<keyword evidence="2" id="KW-0963">Cytoplasm</keyword>
<evidence type="ECO:0000313" key="7">
    <source>
        <dbReference type="Proteomes" id="UP000186698"/>
    </source>
</evidence>
<dbReference type="AlphaFoldDB" id="A0A310TNK6"/>
<dbReference type="InterPro" id="IPR025307">
    <property type="entry name" value="FIIND_dom"/>
</dbReference>
<evidence type="ECO:0000256" key="2">
    <source>
        <dbReference type="ARBA" id="ARBA00022490"/>
    </source>
</evidence>
<keyword evidence="3" id="KW-0399">Innate immunity</keyword>
<dbReference type="InterPro" id="IPR001370">
    <property type="entry name" value="BIR_rpt"/>
</dbReference>